<dbReference type="PANTHER" id="PTHR11048:SF28">
    <property type="entry name" value="4-HYDROXYBENZOATE POLYPRENYLTRANSFERASE, MITOCHONDRIAL"/>
    <property type="match status" value="1"/>
</dbReference>
<dbReference type="InterPro" id="IPR044878">
    <property type="entry name" value="UbiA_sf"/>
</dbReference>
<evidence type="ECO:0000256" key="2">
    <source>
        <dbReference type="ARBA" id="ARBA00004141"/>
    </source>
</evidence>
<evidence type="ECO:0000256" key="10">
    <source>
        <dbReference type="ARBA" id="ARBA00049890"/>
    </source>
</evidence>
<organism evidence="14 15">
    <name type="scientific">Lasius platythorax</name>
    <dbReference type="NCBI Taxonomy" id="488582"/>
    <lineage>
        <taxon>Eukaryota</taxon>
        <taxon>Metazoa</taxon>
        <taxon>Ecdysozoa</taxon>
        <taxon>Arthropoda</taxon>
        <taxon>Hexapoda</taxon>
        <taxon>Insecta</taxon>
        <taxon>Pterygota</taxon>
        <taxon>Neoptera</taxon>
        <taxon>Endopterygota</taxon>
        <taxon>Hymenoptera</taxon>
        <taxon>Apocrita</taxon>
        <taxon>Aculeata</taxon>
        <taxon>Formicoidea</taxon>
        <taxon>Formicidae</taxon>
        <taxon>Formicinae</taxon>
        <taxon>Lasius</taxon>
        <taxon>Lasius</taxon>
    </lineage>
</organism>
<evidence type="ECO:0000256" key="12">
    <source>
        <dbReference type="ARBA" id="ARBA00051182"/>
    </source>
</evidence>
<dbReference type="PANTHER" id="PTHR11048">
    <property type="entry name" value="PRENYLTRANSFERASES"/>
    <property type="match status" value="1"/>
</dbReference>
<evidence type="ECO:0000256" key="7">
    <source>
        <dbReference type="ARBA" id="ARBA00022989"/>
    </source>
</evidence>
<dbReference type="EMBL" id="OZ034832">
    <property type="protein sequence ID" value="CAL1689525.1"/>
    <property type="molecule type" value="Genomic_DNA"/>
</dbReference>
<comment type="catalytic activity">
    <reaction evidence="11">
        <text>all-trans-nonaprenyl diphosphate + 4-hydroxybenzoate = 4-hydroxy-3-(all-trans-nonaprenyl)benzoate + diphosphate</text>
        <dbReference type="Rhea" id="RHEA:17709"/>
        <dbReference type="ChEBI" id="CHEBI:17879"/>
        <dbReference type="ChEBI" id="CHEBI:33019"/>
        <dbReference type="ChEBI" id="CHEBI:58391"/>
        <dbReference type="ChEBI" id="CHEBI:84502"/>
        <dbReference type="EC" id="2.5.1.39"/>
    </reaction>
    <physiologicalReaction direction="left-to-right" evidence="11">
        <dbReference type="Rhea" id="RHEA:17710"/>
    </physiologicalReaction>
</comment>
<keyword evidence="6 13" id="KW-0812">Transmembrane</keyword>
<keyword evidence="4 13" id="KW-0808">Transferase</keyword>
<feature type="transmembrane region" description="Helical" evidence="13">
    <location>
        <begin position="305"/>
        <end position="326"/>
    </location>
</feature>
<sequence length="415" mass="46682">MLIIKRCHHFTGVISLLSHNAFPSFTLLKCTARNLSRPCAEVRTLSIAHEKYKYKVDPSMRKITHSLLRTDDALTYVKLALFQQKRCLSIAAKLVNNASPKVQPYMKLMRIDKPIGSWLLFWPCGWSIAMAAPVGALPDLQMLALFGTGAFIMRGAGCTINDMWDQDIDKMVARTKDRPLVSGQITPRQSLMFLAGQLSLGLLVLLQLNWYSIFLGASSLGLVIIYPLMKRVTYWPQLILGMTFNWGALLGWSAIRGSCDWSVCLPLYVAGICWTILYDTIYAHQDRVDDILLGIKSTAIKFGDYTKFYLSGFGMIMIASLIASGLLTTQTWPYYTSVGLIAMHISNQIYTLNINNPTDCAKKFISNHRVGMILFAGIVLGNLMKKLYIKEESKVEEEKEHQTVILDETKNSKDL</sequence>
<evidence type="ECO:0000256" key="4">
    <source>
        <dbReference type="ARBA" id="ARBA00022679"/>
    </source>
</evidence>
<keyword evidence="9 13" id="KW-0414">Isoprene biosynthesis</keyword>
<dbReference type="Proteomes" id="UP001497644">
    <property type="component" value="Chromosome 9"/>
</dbReference>
<protein>
    <recommendedName>
        <fullName evidence="13">4-hydroxybenzoate polyprenyltransferase, mitochondrial</fullName>
        <shortName evidence="13">4-HB polyprenyltransferase</shortName>
        <ecNumber evidence="13">2.5.1.39</ecNumber>
    </recommendedName>
    <alternativeName>
        <fullName evidence="13">Para-hydroxybenzoate--polyprenyltransferase</fullName>
        <shortName evidence="13">PHB:PPT</shortName>
        <shortName evidence="13">PHB:polyprenyltransferase</shortName>
    </alternativeName>
</protein>
<evidence type="ECO:0000256" key="5">
    <source>
        <dbReference type="ARBA" id="ARBA00022688"/>
    </source>
</evidence>
<proteinExistence type="inferred from homology"/>
<gene>
    <name evidence="13" type="primary">coq2</name>
    <name evidence="14" type="ORF">LPLAT_LOCUS14433</name>
</gene>
<keyword evidence="15" id="KW-1185">Reference proteome</keyword>
<evidence type="ECO:0000313" key="14">
    <source>
        <dbReference type="EMBL" id="CAL1689525.1"/>
    </source>
</evidence>
<reference evidence="14" key="1">
    <citation type="submission" date="2024-04" db="EMBL/GenBank/DDBJ databases">
        <authorList>
            <consortium name="Molecular Ecology Group"/>
        </authorList>
    </citation>
    <scope>NUCLEOTIDE SEQUENCE</scope>
</reference>
<comment type="catalytic activity">
    <reaction evidence="12">
        <text>an all-trans-polyprenyl diphosphate + 4-hydroxybenzoate = a 4-hydroxy-3-(all-trans-polyprenyl)benzoate + diphosphate</text>
        <dbReference type="Rhea" id="RHEA:44504"/>
        <dbReference type="Rhea" id="RHEA-COMP:9514"/>
        <dbReference type="Rhea" id="RHEA-COMP:9564"/>
        <dbReference type="ChEBI" id="CHEBI:17879"/>
        <dbReference type="ChEBI" id="CHEBI:33019"/>
        <dbReference type="ChEBI" id="CHEBI:58914"/>
        <dbReference type="ChEBI" id="CHEBI:78396"/>
        <dbReference type="EC" id="2.5.1.39"/>
    </reaction>
    <physiologicalReaction direction="left-to-right" evidence="12">
        <dbReference type="Rhea" id="RHEA:44505"/>
    </physiologicalReaction>
</comment>
<dbReference type="FunFam" id="1.10.357.140:FF:000003">
    <property type="entry name" value="4-hydroxybenzoate polyprenyltransferase, mitochondrial"/>
    <property type="match status" value="1"/>
</dbReference>
<dbReference type="NCBIfam" id="TIGR01474">
    <property type="entry name" value="ubiA_proteo"/>
    <property type="match status" value="1"/>
</dbReference>
<dbReference type="HAMAP" id="MF_01635">
    <property type="entry name" value="UbiA"/>
    <property type="match status" value="1"/>
</dbReference>
<comment type="pathway">
    <text evidence="13">Cofactor biosynthesis; ubiquinone biosynthesis.</text>
</comment>
<evidence type="ECO:0000256" key="9">
    <source>
        <dbReference type="ARBA" id="ARBA00023229"/>
    </source>
</evidence>
<dbReference type="InterPro" id="IPR000537">
    <property type="entry name" value="UbiA_prenyltransferase"/>
</dbReference>
<evidence type="ECO:0000256" key="11">
    <source>
        <dbReference type="ARBA" id="ARBA00050454"/>
    </source>
</evidence>
<evidence type="ECO:0000256" key="6">
    <source>
        <dbReference type="ARBA" id="ARBA00022692"/>
    </source>
</evidence>
<comment type="function">
    <text evidence="13">Catalyzes the prenylation of para-hydroxybenzoate (PHB) with an all-trans polyprenyl group. Mediates the second step in the final reaction sequence of coenzyme Q (CoQ) biosynthesis, which is the condensation of the polyisoprenoid side chain with PHB, generating the first membrane-bound Q intermediate.</text>
</comment>
<feature type="transmembrane region" description="Helical" evidence="13">
    <location>
        <begin position="370"/>
        <end position="389"/>
    </location>
</feature>
<dbReference type="GO" id="GO:0008299">
    <property type="term" value="P:isoprenoid biosynthetic process"/>
    <property type="evidence" value="ECO:0007669"/>
    <property type="project" value="UniProtKB-UniRule"/>
</dbReference>
<dbReference type="PROSITE" id="PS00943">
    <property type="entry name" value="UBIA"/>
    <property type="match status" value="1"/>
</dbReference>
<feature type="transmembrane region" description="Helical" evidence="13">
    <location>
        <begin position="235"/>
        <end position="255"/>
    </location>
</feature>
<dbReference type="GO" id="GO:0005743">
    <property type="term" value="C:mitochondrial inner membrane"/>
    <property type="evidence" value="ECO:0007669"/>
    <property type="project" value="UniProtKB-SubCell"/>
</dbReference>
<evidence type="ECO:0000256" key="13">
    <source>
        <dbReference type="HAMAP-Rule" id="MF_03189"/>
    </source>
</evidence>
<keyword evidence="5 13" id="KW-0831">Ubiquinone biosynthesis</keyword>
<comment type="subcellular location">
    <subcellularLocation>
        <location evidence="2">Membrane</location>
        <topology evidence="2">Multi-pass membrane protein</topology>
    </subcellularLocation>
    <subcellularLocation>
        <location evidence="13">Mitochondrion inner membrane</location>
        <topology evidence="13">Multi-pass membrane protein</topology>
        <orientation evidence="13">Matrix side</orientation>
    </subcellularLocation>
</comment>
<dbReference type="EC" id="2.5.1.39" evidence="13"/>
<dbReference type="InterPro" id="IPR030470">
    <property type="entry name" value="UbiA_prenylTrfase_CS"/>
</dbReference>
<dbReference type="InterPro" id="IPR039653">
    <property type="entry name" value="Prenyltransferase"/>
</dbReference>
<keyword evidence="7 13" id="KW-1133">Transmembrane helix</keyword>
<keyword evidence="13" id="KW-0496">Mitochondrion</keyword>
<name>A0AAV2P9E0_9HYME</name>
<evidence type="ECO:0000313" key="15">
    <source>
        <dbReference type="Proteomes" id="UP001497644"/>
    </source>
</evidence>
<dbReference type="Gene3D" id="1.10.357.140">
    <property type="entry name" value="UbiA prenyltransferase"/>
    <property type="match status" value="1"/>
</dbReference>
<feature type="transmembrane region" description="Helical" evidence="13">
    <location>
        <begin position="115"/>
        <end position="136"/>
    </location>
</feature>
<accession>A0AAV2P9E0</accession>
<feature type="transmembrane region" description="Helical" evidence="13">
    <location>
        <begin position="267"/>
        <end position="284"/>
    </location>
</feature>
<keyword evidence="13" id="KW-0999">Mitochondrion inner membrane</keyword>
<comment type="similarity">
    <text evidence="3 13">Belongs to the UbiA prenyltransferase family.</text>
</comment>
<dbReference type="GO" id="GO:0006744">
    <property type="term" value="P:ubiquinone biosynthetic process"/>
    <property type="evidence" value="ECO:0007669"/>
    <property type="project" value="UniProtKB-UniRule"/>
</dbReference>
<comment type="cofactor">
    <cofactor evidence="1 13">
        <name>Mg(2+)</name>
        <dbReference type="ChEBI" id="CHEBI:18420"/>
    </cofactor>
</comment>
<evidence type="ECO:0000256" key="1">
    <source>
        <dbReference type="ARBA" id="ARBA00001946"/>
    </source>
</evidence>
<keyword evidence="8 13" id="KW-0472">Membrane</keyword>
<dbReference type="CDD" id="cd13959">
    <property type="entry name" value="PT_UbiA_COQ2"/>
    <property type="match status" value="1"/>
</dbReference>
<evidence type="ECO:0000256" key="3">
    <source>
        <dbReference type="ARBA" id="ARBA00005985"/>
    </source>
</evidence>
<feature type="transmembrane region" description="Helical" evidence="13">
    <location>
        <begin position="210"/>
        <end position="228"/>
    </location>
</feature>
<dbReference type="Pfam" id="PF01040">
    <property type="entry name" value="UbiA"/>
    <property type="match status" value="1"/>
</dbReference>
<comment type="catalytic activity">
    <reaction evidence="10">
        <text>all-trans-decaprenyl diphosphate + 4-hydroxybenzoate = 4-hydroxy-3-(all-trans-decaprenyl)benzoate + diphosphate</text>
        <dbReference type="Rhea" id="RHEA:44564"/>
        <dbReference type="ChEBI" id="CHEBI:17879"/>
        <dbReference type="ChEBI" id="CHEBI:33019"/>
        <dbReference type="ChEBI" id="CHEBI:60721"/>
        <dbReference type="ChEBI" id="CHEBI:84503"/>
        <dbReference type="EC" id="2.5.1.39"/>
    </reaction>
    <physiologicalReaction direction="left-to-right" evidence="10">
        <dbReference type="Rhea" id="RHEA:44565"/>
    </physiologicalReaction>
</comment>
<dbReference type="InterPro" id="IPR006370">
    <property type="entry name" value="HB_polyprenyltransferase-like"/>
</dbReference>
<dbReference type="AlphaFoldDB" id="A0AAV2P9E0"/>
<dbReference type="GO" id="GO:0008412">
    <property type="term" value="F:4-hydroxybenzoate polyprenyltransferase activity"/>
    <property type="evidence" value="ECO:0007669"/>
    <property type="project" value="UniProtKB-EC"/>
</dbReference>
<evidence type="ECO:0000256" key="8">
    <source>
        <dbReference type="ARBA" id="ARBA00023136"/>
    </source>
</evidence>